<dbReference type="CDD" id="cd03271">
    <property type="entry name" value="ABC_UvrA_II"/>
    <property type="match status" value="1"/>
</dbReference>
<dbReference type="GO" id="GO:0003677">
    <property type="term" value="F:DNA binding"/>
    <property type="evidence" value="ECO:0007669"/>
    <property type="project" value="UniProtKB-UniRule"/>
</dbReference>
<evidence type="ECO:0000256" key="5">
    <source>
        <dbReference type="ARBA" id="ARBA00022741"/>
    </source>
</evidence>
<keyword evidence="10 18" id="KW-0067">ATP-binding</keyword>
<evidence type="ECO:0000256" key="11">
    <source>
        <dbReference type="ARBA" id="ARBA00022881"/>
    </source>
</evidence>
<dbReference type="GO" id="GO:0009432">
    <property type="term" value="P:SOS response"/>
    <property type="evidence" value="ECO:0007669"/>
    <property type="project" value="UniProtKB-UniRule"/>
</dbReference>
<sequence>MAPIDDLFDHAAEAAATRTITIRGAREHNLKNVDLTIPRDKLVVFTGLSGSGKSSLAFDTIYAEGQRRYVESLSAYARQFLEMMQKPDVDQIDGLSPAISIEQKTTSKNPRSTVGTVTEIYDYMRLLWARAGVPYSPATGLPIESQTVSQMVDRVLALPEKSRLYLLAPVVRGRKGEYRKELADFMKRGFQRVKIDGQFYEIAEAPALDKKLKHDIDVVVDRLVVRPDIAARLSESLETALELADGIAVMEFADEKDDKGEARRLVFSSRFACPVSGFTIPEIEPRLFSFNNPFGACPVCGGLGHEMQIDPDLVVPDGRLTLRGGAIAPWAKSTSPYYGQTLEALGRHFDFPVSKPWDELPEKARDIILYGTGTEAVRFAYDDGLRSYEVKKPFEGVVNNLQRRWKETESDWAREEIGRFMSETPCGACGGHRLKPEALAVKIDGRHIGEVAQMSVAEARGWFEALPDRLSDKQNEIAGRILKEIRERLTFLLDVGLDYLTLSRGSGSLSGGESQRIRLASQIGSGLTGVLYVLDEPSIGLHQRDNERLLGTLRRLRDLGNSVIVVEHDEDAILTADHVVDVGPGAGIHGGEIVAQGKPEDIITDPNSLTGQYLSGRLSVPVPPKRRKPQKSRMLKLAGARGNNLKNVAANVPLGLFTCVTGVSGGGKSTLVIDTLYKAVARRLNGAIEHPAPFDALEGLEHLDKVIDIDQSPIGRTPRSNPATYTGAFTPIREWFAGLPEAKARGYQPGRFSFNVKGGRCEACQGDGVIKIEMHFLPDVYVTCDVCKGKRYDRETLEVKYREKSIADVLDMTVEEAKELFKAVPAIRDKMETLARVGLDYVKVGQQATTLSGGEAQRVKLSKELSKRATGRTLYILDEPTTGLHFHDVAKLLEVLHELVDQGNTVVVIEHNLEVIKTADWVIDMGPEGGDGGGTIVAEGPPEAICKVAASHTGRFLAEVLERRPLRSRKQAAE</sequence>
<dbReference type="Pfam" id="PF17760">
    <property type="entry name" value="UvrA_inter"/>
    <property type="match status" value="1"/>
</dbReference>
<evidence type="ECO:0000313" key="21">
    <source>
        <dbReference type="Proteomes" id="UP000577362"/>
    </source>
</evidence>
<dbReference type="GO" id="GO:0005524">
    <property type="term" value="F:ATP binding"/>
    <property type="evidence" value="ECO:0007669"/>
    <property type="project" value="UniProtKB-UniRule"/>
</dbReference>
<dbReference type="PROSITE" id="PS50893">
    <property type="entry name" value="ABC_TRANSPORTER_2"/>
    <property type="match status" value="2"/>
</dbReference>
<keyword evidence="8 18" id="KW-0863">Zinc-finger</keyword>
<dbReference type="InterPro" id="IPR004602">
    <property type="entry name" value="UvrA"/>
</dbReference>
<gene>
    <name evidence="18" type="primary">uvrA</name>
    <name evidence="20" type="ORF">GGR16_001524</name>
</gene>
<dbReference type="Proteomes" id="UP000577362">
    <property type="component" value="Unassembled WGS sequence"/>
</dbReference>
<evidence type="ECO:0000256" key="8">
    <source>
        <dbReference type="ARBA" id="ARBA00022771"/>
    </source>
</evidence>
<dbReference type="GO" id="GO:0006289">
    <property type="term" value="P:nucleotide-excision repair"/>
    <property type="evidence" value="ECO:0007669"/>
    <property type="project" value="UniProtKB-UniRule"/>
</dbReference>
<feature type="binding site" evidence="18">
    <location>
        <begin position="662"/>
        <end position="669"/>
    </location>
    <ligand>
        <name>ATP</name>
        <dbReference type="ChEBI" id="CHEBI:30616"/>
    </ligand>
</feature>
<keyword evidence="7 18" id="KW-0228">DNA excision</keyword>
<dbReference type="InterPro" id="IPR027417">
    <property type="entry name" value="P-loop_NTPase"/>
</dbReference>
<dbReference type="FunFam" id="3.40.50.300:FF:000028">
    <property type="entry name" value="UvrABC system protein A"/>
    <property type="match status" value="1"/>
</dbReference>
<reference evidence="20 21" key="1">
    <citation type="submission" date="2020-08" db="EMBL/GenBank/DDBJ databases">
        <title>Genomic Encyclopedia of Type Strains, Phase IV (KMG-IV): sequencing the most valuable type-strain genomes for metagenomic binning, comparative biology and taxonomic classification.</title>
        <authorList>
            <person name="Goeker M."/>
        </authorList>
    </citation>
    <scope>NUCLEOTIDE SEQUENCE [LARGE SCALE GENOMIC DNA]</scope>
    <source>
        <strain evidence="20 21">DSM 103737</strain>
    </source>
</reference>
<evidence type="ECO:0000256" key="13">
    <source>
        <dbReference type="ARBA" id="ARBA00023204"/>
    </source>
</evidence>
<evidence type="ECO:0000256" key="12">
    <source>
        <dbReference type="ARBA" id="ARBA00023125"/>
    </source>
</evidence>
<evidence type="ECO:0000256" key="15">
    <source>
        <dbReference type="ARBA" id="ARBA00038000"/>
    </source>
</evidence>
<comment type="subunit">
    <text evidence="18">Forms a heterotetramer with UvrB during the search for lesions.</text>
</comment>
<evidence type="ECO:0000256" key="4">
    <source>
        <dbReference type="ARBA" id="ARBA00022737"/>
    </source>
</evidence>
<organism evidence="20 21">
    <name type="scientific">Chelatococcus caeni</name>
    <dbReference type="NCBI Taxonomy" id="1348468"/>
    <lineage>
        <taxon>Bacteria</taxon>
        <taxon>Pseudomonadati</taxon>
        <taxon>Pseudomonadota</taxon>
        <taxon>Alphaproteobacteria</taxon>
        <taxon>Hyphomicrobiales</taxon>
        <taxon>Chelatococcaceae</taxon>
        <taxon>Chelatococcus</taxon>
    </lineage>
</organism>
<evidence type="ECO:0000256" key="9">
    <source>
        <dbReference type="ARBA" id="ARBA00022833"/>
    </source>
</evidence>
<dbReference type="Gene3D" id="3.30.190.20">
    <property type="match status" value="1"/>
</dbReference>
<dbReference type="RefSeq" id="WP_183316163.1">
    <property type="nucleotide sequence ID" value="NZ_JACIEN010000001.1"/>
</dbReference>
<dbReference type="InterPro" id="IPR041102">
    <property type="entry name" value="UvrA_inter"/>
</dbReference>
<dbReference type="GO" id="GO:0009381">
    <property type="term" value="F:excinuclease ABC activity"/>
    <property type="evidence" value="ECO:0007669"/>
    <property type="project" value="UniProtKB-UniRule"/>
</dbReference>
<dbReference type="PROSITE" id="PS00211">
    <property type="entry name" value="ABC_TRANSPORTER_1"/>
    <property type="match status" value="2"/>
</dbReference>
<evidence type="ECO:0000256" key="17">
    <source>
        <dbReference type="ARBA" id="ARBA00042156"/>
    </source>
</evidence>
<dbReference type="EMBL" id="JACIEN010000001">
    <property type="protein sequence ID" value="MBB4016518.1"/>
    <property type="molecule type" value="Genomic_DNA"/>
</dbReference>
<dbReference type="GO" id="GO:0005737">
    <property type="term" value="C:cytoplasm"/>
    <property type="evidence" value="ECO:0007669"/>
    <property type="project" value="UniProtKB-SubCell"/>
</dbReference>
<feature type="domain" description="ABC transporter" evidence="19">
    <location>
        <begin position="385"/>
        <end position="615"/>
    </location>
</feature>
<dbReference type="GO" id="GO:0008270">
    <property type="term" value="F:zinc ion binding"/>
    <property type="evidence" value="ECO:0007669"/>
    <property type="project" value="UniProtKB-UniRule"/>
</dbReference>
<evidence type="ECO:0000256" key="10">
    <source>
        <dbReference type="ARBA" id="ARBA00022840"/>
    </source>
</evidence>
<keyword evidence="14 18" id="KW-0742">SOS response</keyword>
<feature type="zinc finger region" description="C4-type" evidence="18">
    <location>
        <begin position="761"/>
        <end position="787"/>
    </location>
</feature>
<dbReference type="NCBIfam" id="NF001503">
    <property type="entry name" value="PRK00349.1"/>
    <property type="match status" value="1"/>
</dbReference>
<dbReference type="InterPro" id="IPR041552">
    <property type="entry name" value="UvrA_DNA-bd"/>
</dbReference>
<keyword evidence="5 18" id="KW-0547">Nucleotide-binding</keyword>
<comment type="subcellular location">
    <subcellularLocation>
        <location evidence="1 18">Cytoplasm</location>
    </subcellularLocation>
</comment>
<keyword evidence="9 18" id="KW-0862">Zinc</keyword>
<dbReference type="GO" id="GO:0016887">
    <property type="term" value="F:ATP hydrolysis activity"/>
    <property type="evidence" value="ECO:0007669"/>
    <property type="project" value="InterPro"/>
</dbReference>
<evidence type="ECO:0000259" key="19">
    <source>
        <dbReference type="PROSITE" id="PS50893"/>
    </source>
</evidence>
<dbReference type="Pfam" id="PF00005">
    <property type="entry name" value="ABC_tran"/>
    <property type="match status" value="1"/>
</dbReference>
<name>A0A840BYK7_9HYPH</name>
<dbReference type="NCBIfam" id="TIGR00630">
    <property type="entry name" value="uvra"/>
    <property type="match status" value="1"/>
</dbReference>
<comment type="similarity">
    <text evidence="15 18">Belongs to the ABC transporter superfamily. UvrA family.</text>
</comment>
<keyword evidence="4 18" id="KW-0677">Repeat</keyword>
<keyword evidence="3 18" id="KW-0479">Metal-binding</keyword>
<proteinExistence type="inferred from homology"/>
<dbReference type="InterPro" id="IPR003439">
    <property type="entry name" value="ABC_transporter-like_ATP-bd"/>
</dbReference>
<evidence type="ECO:0000256" key="18">
    <source>
        <dbReference type="HAMAP-Rule" id="MF_00205"/>
    </source>
</evidence>
<evidence type="ECO:0000256" key="14">
    <source>
        <dbReference type="ARBA" id="ARBA00023236"/>
    </source>
</evidence>
<keyword evidence="21" id="KW-1185">Reference proteome</keyword>
<dbReference type="Gene3D" id="3.40.50.300">
    <property type="entry name" value="P-loop containing nucleotide triphosphate hydrolases"/>
    <property type="match status" value="3"/>
</dbReference>
<keyword evidence="13 18" id="KW-0234">DNA repair</keyword>
<evidence type="ECO:0000256" key="6">
    <source>
        <dbReference type="ARBA" id="ARBA00022763"/>
    </source>
</evidence>
<dbReference type="AlphaFoldDB" id="A0A840BYK7"/>
<dbReference type="GO" id="GO:0009380">
    <property type="term" value="C:excinuclease repair complex"/>
    <property type="evidence" value="ECO:0007669"/>
    <property type="project" value="InterPro"/>
</dbReference>
<feature type="binding site" evidence="18">
    <location>
        <begin position="47"/>
        <end position="54"/>
    </location>
    <ligand>
        <name>ATP</name>
        <dbReference type="ChEBI" id="CHEBI:30616"/>
    </ligand>
</feature>
<keyword evidence="11 18" id="KW-0267">Excision nuclease</keyword>
<dbReference type="Pfam" id="PF17755">
    <property type="entry name" value="UvrA_DNA-bind"/>
    <property type="match status" value="1"/>
</dbReference>
<dbReference type="InterPro" id="IPR017871">
    <property type="entry name" value="ABC_transporter-like_CS"/>
</dbReference>
<evidence type="ECO:0000256" key="7">
    <source>
        <dbReference type="ARBA" id="ARBA00022769"/>
    </source>
</evidence>
<comment type="caution">
    <text evidence="20">The sequence shown here is derived from an EMBL/GenBank/DDBJ whole genome shotgun (WGS) entry which is preliminary data.</text>
</comment>
<evidence type="ECO:0000313" key="20">
    <source>
        <dbReference type="EMBL" id="MBB4016518.1"/>
    </source>
</evidence>
<keyword evidence="2 18" id="KW-0963">Cytoplasm</keyword>
<accession>A0A840BYK7</accession>
<keyword evidence="6 18" id="KW-0227">DNA damage</keyword>
<dbReference type="Gene3D" id="1.20.1580.10">
    <property type="entry name" value="ABC transporter ATPase like domain"/>
    <property type="match status" value="3"/>
</dbReference>
<dbReference type="FunFam" id="1.20.1580.10:FF:000002">
    <property type="entry name" value="UvrABC system protein A"/>
    <property type="match status" value="1"/>
</dbReference>
<evidence type="ECO:0000256" key="1">
    <source>
        <dbReference type="ARBA" id="ARBA00004496"/>
    </source>
</evidence>
<feature type="domain" description="ABC transporter" evidence="19">
    <location>
        <begin position="629"/>
        <end position="958"/>
    </location>
</feature>
<comment type="function">
    <text evidence="18">The UvrABC repair system catalyzes the recognition and processing of DNA lesions. UvrA is an ATPase and a DNA-binding protein. A damage recognition complex composed of 2 UvrA and 2 UvrB subunits scans DNA for abnormalities. When the presence of a lesion has been verified by UvrB, the UvrA molecules dissociate.</text>
</comment>
<protein>
    <recommendedName>
        <fullName evidence="16 18">UvrABC system protein A</fullName>
        <shortName evidence="18">UvrA protein</shortName>
    </recommendedName>
    <alternativeName>
        <fullName evidence="17 18">Excinuclease ABC subunit A</fullName>
    </alternativeName>
</protein>
<dbReference type="CDD" id="cd03270">
    <property type="entry name" value="ABC_UvrA_I"/>
    <property type="match status" value="1"/>
</dbReference>
<comment type="caution">
    <text evidence="18">Lacks conserved residue(s) required for the propagation of feature annotation.</text>
</comment>
<evidence type="ECO:0000256" key="3">
    <source>
        <dbReference type="ARBA" id="ARBA00022723"/>
    </source>
</evidence>
<dbReference type="HAMAP" id="MF_00205">
    <property type="entry name" value="UvrA"/>
    <property type="match status" value="1"/>
</dbReference>
<dbReference type="PANTHER" id="PTHR43152">
    <property type="entry name" value="UVRABC SYSTEM PROTEIN A"/>
    <property type="match status" value="1"/>
</dbReference>
<dbReference type="SUPFAM" id="SSF52540">
    <property type="entry name" value="P-loop containing nucleoside triphosphate hydrolases"/>
    <property type="match status" value="2"/>
</dbReference>
<evidence type="ECO:0000256" key="2">
    <source>
        <dbReference type="ARBA" id="ARBA00022490"/>
    </source>
</evidence>
<evidence type="ECO:0000256" key="16">
    <source>
        <dbReference type="ARBA" id="ARBA00039316"/>
    </source>
</evidence>
<dbReference type="PANTHER" id="PTHR43152:SF3">
    <property type="entry name" value="UVRABC SYSTEM PROTEIN A"/>
    <property type="match status" value="1"/>
</dbReference>
<keyword evidence="12 18" id="KW-0238">DNA-binding</keyword>
<dbReference type="Gene3D" id="1.10.8.280">
    <property type="entry name" value="ABC transporter ATPase domain-like"/>
    <property type="match status" value="1"/>
</dbReference>